<dbReference type="Proteomes" id="UP000199586">
    <property type="component" value="Unassembled WGS sequence"/>
</dbReference>
<protein>
    <recommendedName>
        <fullName evidence="4">Lipoprotein</fullName>
    </recommendedName>
</protein>
<accession>A0A1I5QKU9</accession>
<dbReference type="STRING" id="634430.SAMN04488241_102123"/>
<evidence type="ECO:0000256" key="1">
    <source>
        <dbReference type="SAM" id="SignalP"/>
    </source>
</evidence>
<dbReference type="AlphaFoldDB" id="A0A1I5QKU9"/>
<feature type="signal peptide" evidence="1">
    <location>
        <begin position="1"/>
        <end position="25"/>
    </location>
</feature>
<dbReference type="OrthoDB" id="7629232at2"/>
<evidence type="ECO:0008006" key="4">
    <source>
        <dbReference type="Google" id="ProtNLM"/>
    </source>
</evidence>
<evidence type="ECO:0000313" key="2">
    <source>
        <dbReference type="EMBL" id="SFP46845.1"/>
    </source>
</evidence>
<organism evidence="2 3">
    <name type="scientific">Sphingomonas rubra</name>
    <dbReference type="NCBI Taxonomy" id="634430"/>
    <lineage>
        <taxon>Bacteria</taxon>
        <taxon>Pseudomonadati</taxon>
        <taxon>Pseudomonadota</taxon>
        <taxon>Alphaproteobacteria</taxon>
        <taxon>Sphingomonadales</taxon>
        <taxon>Sphingomonadaceae</taxon>
        <taxon>Sphingomonas</taxon>
    </lineage>
</organism>
<evidence type="ECO:0000313" key="3">
    <source>
        <dbReference type="Proteomes" id="UP000199586"/>
    </source>
</evidence>
<keyword evidence="3" id="KW-1185">Reference proteome</keyword>
<reference evidence="3" key="1">
    <citation type="submission" date="2016-10" db="EMBL/GenBank/DDBJ databases">
        <authorList>
            <person name="Varghese N."/>
            <person name="Submissions S."/>
        </authorList>
    </citation>
    <scope>NUCLEOTIDE SEQUENCE [LARGE SCALE GENOMIC DNA]</scope>
    <source>
        <strain evidence="3">CGMCC 1.9113</strain>
    </source>
</reference>
<keyword evidence="1" id="KW-0732">Signal</keyword>
<name>A0A1I5QKU9_9SPHN</name>
<dbReference type="PROSITE" id="PS51257">
    <property type="entry name" value="PROKAR_LIPOPROTEIN"/>
    <property type="match status" value="1"/>
</dbReference>
<dbReference type="RefSeq" id="WP_093331140.1">
    <property type="nucleotide sequence ID" value="NZ_FOXP01000002.1"/>
</dbReference>
<sequence>MRVLPVLSVLLVLAAVTGCIPQRPAPPPTVAAPPVIVAAPPPAPPAADWRDRPFTPGTWTYRQDARGSIALFGQAGQDAAATLRCDRGARLLYLSRTGSVAAPLTIRTTSTTRTAAVQPTGGTPPYVALALAARDPLLDAMAFSRGRFTLEQAGTRPLVLPAWAEIGRVIEDCRA</sequence>
<dbReference type="EMBL" id="FOXP01000002">
    <property type="protein sequence ID" value="SFP46845.1"/>
    <property type="molecule type" value="Genomic_DNA"/>
</dbReference>
<feature type="chain" id="PRO_5011567363" description="Lipoprotein" evidence="1">
    <location>
        <begin position="26"/>
        <end position="175"/>
    </location>
</feature>
<proteinExistence type="predicted"/>
<gene>
    <name evidence="2" type="ORF">SAMN04488241_102123</name>
</gene>